<keyword evidence="12" id="KW-1185">Reference proteome</keyword>
<dbReference type="PROSITE" id="PS50287">
    <property type="entry name" value="SRCR_2"/>
    <property type="match status" value="6"/>
</dbReference>
<feature type="disulfide bond" evidence="9">
    <location>
        <begin position="125"/>
        <end position="135"/>
    </location>
</feature>
<protein>
    <submittedName>
        <fullName evidence="11">Deleted in malignant brain tumors 1 protein</fullName>
    </submittedName>
</protein>
<dbReference type="Gene3D" id="3.10.250.10">
    <property type="entry name" value="SRCR-like domain"/>
    <property type="match status" value="6"/>
</dbReference>
<accession>A0AA35R4Y5</accession>
<feature type="domain" description="SRCR" evidence="10">
    <location>
        <begin position="52"/>
        <end position="153"/>
    </location>
</feature>
<dbReference type="PANTHER" id="PTHR19331">
    <property type="entry name" value="SCAVENGER RECEPTOR DOMAIN-CONTAINING"/>
    <property type="match status" value="1"/>
</dbReference>
<evidence type="ECO:0000256" key="1">
    <source>
        <dbReference type="ARBA" id="ARBA00004167"/>
    </source>
</evidence>
<dbReference type="SUPFAM" id="SSF56487">
    <property type="entry name" value="SRCR-like"/>
    <property type="match status" value="6"/>
</dbReference>
<evidence type="ECO:0000259" key="10">
    <source>
        <dbReference type="PROSITE" id="PS50287"/>
    </source>
</evidence>
<comment type="caution">
    <text evidence="9">Lacks conserved residue(s) required for the propagation of feature annotation.</text>
</comment>
<dbReference type="InterPro" id="IPR001190">
    <property type="entry name" value="SRCR"/>
</dbReference>
<dbReference type="FunFam" id="3.10.250.10:FF:000016">
    <property type="entry name" value="Scavenger receptor cysteine-rich protein type 12"/>
    <property type="match status" value="1"/>
</dbReference>
<proteinExistence type="predicted"/>
<feature type="disulfide bond" evidence="9">
    <location>
        <begin position="475"/>
        <end position="485"/>
    </location>
</feature>
<evidence type="ECO:0000256" key="6">
    <source>
        <dbReference type="ARBA" id="ARBA00023136"/>
    </source>
</evidence>
<evidence type="ECO:0000256" key="2">
    <source>
        <dbReference type="ARBA" id="ARBA00022692"/>
    </source>
</evidence>
<feature type="domain" description="SRCR" evidence="10">
    <location>
        <begin position="517"/>
        <end position="632"/>
    </location>
</feature>
<name>A0AA35R4Y5_GEOBA</name>
<dbReference type="GO" id="GO:0016020">
    <property type="term" value="C:membrane"/>
    <property type="evidence" value="ECO:0007669"/>
    <property type="project" value="UniProtKB-SubCell"/>
</dbReference>
<comment type="caution">
    <text evidence="11">The sequence shown here is derived from an EMBL/GenBank/DDBJ whole genome shotgun (WGS) entry which is preliminary data.</text>
</comment>
<feature type="disulfide bond" evidence="9">
    <location>
        <begin position="719"/>
        <end position="729"/>
    </location>
</feature>
<keyword evidence="8" id="KW-0325">Glycoprotein</keyword>
<feature type="disulfide bond" evidence="9">
    <location>
        <begin position="604"/>
        <end position="614"/>
    </location>
</feature>
<sequence length="739" mass="80063">MRVISYSWACIHNKRAAMSSLLNHWQFVFLVSLSLSLTFLHVKVLAQREGDLRLAGYGASRLAGRLEIFLGGEWGTVCSHRDTLDVTKVACRQLGLGHFVGHVPGSSSLRYGLGNGAISLEDVSCRGDDLHLLRCDIGSASCDHHMDISVMCSGILTPYEGEVRLVGGAYASEGVVQINLHHTWSTVCSTDVEPGLATSMCRQLGYTRALSVQQATNVTGQFLELPSSSHCSISSYPCIQSCLPDLLSSPSSPSCSGDGLSAWSITCGISESEFGNATSGSTTDCAIHSTQAEEYEVRLHGNHPDHGRVEVYVEGQWSTAQELRDEEATVICKQLGFPNFYLSLTSSDSSLTDLDLEPVPGSQIRLFCTGLETHVNGCSFSSPDVTDHTTDAYIYCSPILWPFGSLQLVGGAGPFGQLLVSPKRDFQWLCDAHFTMAEAEVACRQMGYANAIRVVENSLLSDIPNASLLHYSLLCSGDEDYLMACQRRSLVNEYCRDDLDFVAIQCGSSSSTGGWRVRLTPVAADNDGVHNDSHRGNVSGGVREGRVEVRLEEGREWGGVCADEFLDLSAHVACRQLGFETYSSVAAVESGGDDVAGHLTSVQCTGFEDLLDYCPHSLATTNCSHLVTINCSDILPFPDGLLRLVNTSSSTSLQDPPPSEGRLEVSYHGLWMSVCGRLFSQEAANVACRQLRFEAPANYCINACFGQGTSDIHFGEYSCHGNESSILDCWGQHPQQRVL</sequence>
<evidence type="ECO:0000256" key="3">
    <source>
        <dbReference type="ARBA" id="ARBA00022729"/>
    </source>
</evidence>
<organism evidence="11 12">
    <name type="scientific">Geodia barretti</name>
    <name type="common">Barrett's horny sponge</name>
    <dbReference type="NCBI Taxonomy" id="519541"/>
    <lineage>
        <taxon>Eukaryota</taxon>
        <taxon>Metazoa</taxon>
        <taxon>Porifera</taxon>
        <taxon>Demospongiae</taxon>
        <taxon>Heteroscleromorpha</taxon>
        <taxon>Tetractinellida</taxon>
        <taxon>Astrophorina</taxon>
        <taxon>Geodiidae</taxon>
        <taxon>Geodia</taxon>
    </lineage>
</organism>
<dbReference type="Pfam" id="PF00530">
    <property type="entry name" value="SRCR"/>
    <property type="match status" value="6"/>
</dbReference>
<dbReference type="Proteomes" id="UP001174909">
    <property type="component" value="Unassembled WGS sequence"/>
</dbReference>
<feature type="disulfide bond" evidence="9">
    <location>
        <begin position="91"/>
        <end position="152"/>
    </location>
</feature>
<evidence type="ECO:0000313" key="12">
    <source>
        <dbReference type="Proteomes" id="UP001174909"/>
    </source>
</evidence>
<feature type="domain" description="SRCR" evidence="10">
    <location>
        <begin position="642"/>
        <end position="739"/>
    </location>
</feature>
<feature type="domain" description="SRCR" evidence="10">
    <location>
        <begin position="297"/>
        <end position="397"/>
    </location>
</feature>
<evidence type="ECO:0000256" key="7">
    <source>
        <dbReference type="ARBA" id="ARBA00023157"/>
    </source>
</evidence>
<evidence type="ECO:0000256" key="8">
    <source>
        <dbReference type="ARBA" id="ARBA00023180"/>
    </source>
</evidence>
<dbReference type="EMBL" id="CASHTH010000517">
    <property type="protein sequence ID" value="CAI8003350.1"/>
    <property type="molecule type" value="Genomic_DNA"/>
</dbReference>
<dbReference type="InterPro" id="IPR036772">
    <property type="entry name" value="SRCR-like_dom_sf"/>
</dbReference>
<dbReference type="PRINTS" id="PR00258">
    <property type="entry name" value="SPERACTRCPTR"/>
</dbReference>
<feature type="disulfide bond" evidence="9">
    <location>
        <begin position="78"/>
        <end position="142"/>
    </location>
</feature>
<evidence type="ECO:0000256" key="9">
    <source>
        <dbReference type="PROSITE-ProRule" id="PRU00196"/>
    </source>
</evidence>
<feature type="domain" description="SRCR" evidence="10">
    <location>
        <begin position="406"/>
        <end position="507"/>
    </location>
</feature>
<evidence type="ECO:0000256" key="4">
    <source>
        <dbReference type="ARBA" id="ARBA00022737"/>
    </source>
</evidence>
<keyword evidence="3" id="KW-0732">Signal</keyword>
<feature type="domain" description="SRCR" evidence="10">
    <location>
        <begin position="163"/>
        <end position="268"/>
    </location>
</feature>
<comment type="subcellular location">
    <subcellularLocation>
        <location evidence="1">Membrane</location>
        <topology evidence="1">Single-pass membrane protein</topology>
    </subcellularLocation>
</comment>
<dbReference type="PANTHER" id="PTHR19331:SF487">
    <property type="entry name" value="SOLUBLE SCAVENGER RECEPTOR CYSTEINE-RICH DOMAIN-CONTAINING PROTEIN SSC5D"/>
    <property type="match status" value="1"/>
</dbReference>
<keyword evidence="4" id="KW-0677">Repeat</keyword>
<dbReference type="AlphaFoldDB" id="A0AA35R4Y5"/>
<evidence type="ECO:0000256" key="5">
    <source>
        <dbReference type="ARBA" id="ARBA00022989"/>
    </source>
</evidence>
<keyword evidence="2" id="KW-0812">Transmembrane</keyword>
<reference evidence="11" key="1">
    <citation type="submission" date="2023-03" db="EMBL/GenBank/DDBJ databases">
        <authorList>
            <person name="Steffen K."/>
            <person name="Cardenas P."/>
        </authorList>
    </citation>
    <scope>NUCLEOTIDE SEQUENCE</scope>
</reference>
<gene>
    <name evidence="11" type="ORF">GBAR_LOCUS3625</name>
</gene>
<evidence type="ECO:0000313" key="11">
    <source>
        <dbReference type="EMBL" id="CAI8003350.1"/>
    </source>
</evidence>
<keyword evidence="7 9" id="KW-1015">Disulfide bond</keyword>
<dbReference type="SMART" id="SM00202">
    <property type="entry name" value="SR"/>
    <property type="match status" value="6"/>
</dbReference>
<keyword evidence="6" id="KW-0472">Membrane</keyword>
<feature type="disulfide bond" evidence="9">
    <location>
        <begin position="368"/>
        <end position="378"/>
    </location>
</feature>
<keyword evidence="5" id="KW-1133">Transmembrane helix</keyword>